<dbReference type="Proteomes" id="UP001066276">
    <property type="component" value="Chromosome 11"/>
</dbReference>
<reference evidence="1" key="1">
    <citation type="journal article" date="2022" name="bioRxiv">
        <title>Sequencing and chromosome-scale assembly of the giantPleurodeles waltlgenome.</title>
        <authorList>
            <person name="Brown T."/>
            <person name="Elewa A."/>
            <person name="Iarovenko S."/>
            <person name="Subramanian E."/>
            <person name="Araus A.J."/>
            <person name="Petzold A."/>
            <person name="Susuki M."/>
            <person name="Suzuki K.-i.T."/>
            <person name="Hayashi T."/>
            <person name="Toyoda A."/>
            <person name="Oliveira C."/>
            <person name="Osipova E."/>
            <person name="Leigh N.D."/>
            <person name="Simon A."/>
            <person name="Yun M.H."/>
        </authorList>
    </citation>
    <scope>NUCLEOTIDE SEQUENCE</scope>
    <source>
        <strain evidence="1">20211129_DDA</strain>
        <tissue evidence="1">Liver</tissue>
    </source>
</reference>
<keyword evidence="2" id="KW-1185">Reference proteome</keyword>
<evidence type="ECO:0000313" key="1">
    <source>
        <dbReference type="EMBL" id="KAJ1094440.1"/>
    </source>
</evidence>
<organism evidence="1 2">
    <name type="scientific">Pleurodeles waltl</name>
    <name type="common">Iberian ribbed newt</name>
    <dbReference type="NCBI Taxonomy" id="8319"/>
    <lineage>
        <taxon>Eukaryota</taxon>
        <taxon>Metazoa</taxon>
        <taxon>Chordata</taxon>
        <taxon>Craniata</taxon>
        <taxon>Vertebrata</taxon>
        <taxon>Euteleostomi</taxon>
        <taxon>Amphibia</taxon>
        <taxon>Batrachia</taxon>
        <taxon>Caudata</taxon>
        <taxon>Salamandroidea</taxon>
        <taxon>Salamandridae</taxon>
        <taxon>Pleurodelinae</taxon>
        <taxon>Pleurodeles</taxon>
    </lineage>
</organism>
<dbReference type="AlphaFoldDB" id="A0AAV7LS99"/>
<accession>A0AAV7LS99</accession>
<dbReference type="EMBL" id="JANPWB010000015">
    <property type="protein sequence ID" value="KAJ1094440.1"/>
    <property type="molecule type" value="Genomic_DNA"/>
</dbReference>
<name>A0AAV7LS99_PLEWA</name>
<evidence type="ECO:0000313" key="2">
    <source>
        <dbReference type="Proteomes" id="UP001066276"/>
    </source>
</evidence>
<protein>
    <submittedName>
        <fullName evidence="1">Uncharacterized protein</fullName>
    </submittedName>
</protein>
<comment type="caution">
    <text evidence="1">The sequence shown here is derived from an EMBL/GenBank/DDBJ whole genome shotgun (WGS) entry which is preliminary data.</text>
</comment>
<sequence>MWITKSGASKDFYDPEELRSFLDGLFLTDSSTSTPHRGAMAADQNAPSQELAPGGSDVWTVKASLEVSLSYLVHRRCSEGLRPRTPKVTGSELILHPVVLIACASLEAASSPLLTWHLAVIMGGASLDGSADPLLTWHPAVIMGSASLDGLVDPLLTCHPVVIMGGASLDGSADPLLTRHPAVIMGGASLDGSADPLLT</sequence>
<proteinExistence type="predicted"/>
<gene>
    <name evidence="1" type="ORF">NDU88_007515</name>
</gene>